<dbReference type="PRINTS" id="PR00080">
    <property type="entry name" value="SDRFAMILY"/>
</dbReference>
<dbReference type="PANTHER" id="PTHR42760">
    <property type="entry name" value="SHORT-CHAIN DEHYDROGENASES/REDUCTASES FAMILY MEMBER"/>
    <property type="match status" value="1"/>
</dbReference>
<dbReference type="Pfam" id="PF00106">
    <property type="entry name" value="adh_short"/>
    <property type="match status" value="1"/>
</dbReference>
<dbReference type="SMART" id="SM00822">
    <property type="entry name" value="PKS_KR"/>
    <property type="match status" value="1"/>
</dbReference>
<dbReference type="PRINTS" id="PR00081">
    <property type="entry name" value="GDHRDH"/>
</dbReference>
<dbReference type="RefSeq" id="XP_016267218.1">
    <property type="nucleotide sequence ID" value="XM_016403321.1"/>
</dbReference>
<evidence type="ECO:0000256" key="3">
    <source>
        <dbReference type="ARBA" id="ARBA00023002"/>
    </source>
</evidence>
<accession>A0A0D2CAZ6</accession>
<keyword evidence="2" id="KW-0521">NADP</keyword>
<proteinExistence type="inferred from homology"/>
<dbReference type="HOGENOM" id="CLU_010194_1_3_1"/>
<sequence length="292" mass="30368">MAQRAQQIAGHLNYPSGMLAGQVAIITGSGQGIGAECARLFANEGAKVVVCDVDSSKSDAVASSINATTPNSAISVPGDVTDPNYFPVLVKKAAEFGGGKIHIIVNNAGYTWDGVIHKMGDKQWDTMLAVHNTAPFRLIRQAAPFFRVKDGENRCIVNISSVSGTHGNAGQANYSLAKAGVVGLTKTIAKEWGPQFGVRANTIAFGHINTRLTQAKESGAFITTPDGQRIALGIPSAQLASRKGDDASAYKDIPLGRPGTATEAAAAVLATCSPLFSYVSGQTIEVTGGRLI</sequence>
<reference evidence="6 7" key="1">
    <citation type="submission" date="2015-01" db="EMBL/GenBank/DDBJ databases">
        <title>The Genome Sequence of Exophiala oligosperma CBS72588.</title>
        <authorList>
            <consortium name="The Broad Institute Genomics Platform"/>
            <person name="Cuomo C."/>
            <person name="de Hoog S."/>
            <person name="Gorbushina A."/>
            <person name="Stielow B."/>
            <person name="Teixiera M."/>
            <person name="Abouelleil A."/>
            <person name="Chapman S.B."/>
            <person name="Priest M."/>
            <person name="Young S.K."/>
            <person name="Wortman J."/>
            <person name="Nusbaum C."/>
            <person name="Birren B."/>
        </authorList>
    </citation>
    <scope>NUCLEOTIDE SEQUENCE [LARGE SCALE GENOMIC DNA]</scope>
    <source>
        <strain evidence="6 7">CBS 72588</strain>
    </source>
</reference>
<evidence type="ECO:0000313" key="6">
    <source>
        <dbReference type="EMBL" id="KIW47002.1"/>
    </source>
</evidence>
<dbReference type="AlphaFoldDB" id="A0A0D2CAZ6"/>
<protein>
    <recommendedName>
        <fullName evidence="5">Ketoreductase domain-containing protein</fullName>
    </recommendedName>
</protein>
<dbReference type="GO" id="GO:0048038">
    <property type="term" value="F:quinone binding"/>
    <property type="evidence" value="ECO:0007669"/>
    <property type="project" value="TreeGrafter"/>
</dbReference>
<keyword evidence="3" id="KW-0560">Oxidoreductase</keyword>
<evidence type="ECO:0000256" key="1">
    <source>
        <dbReference type="ARBA" id="ARBA00006484"/>
    </source>
</evidence>
<evidence type="ECO:0000313" key="7">
    <source>
        <dbReference type="Proteomes" id="UP000053342"/>
    </source>
</evidence>
<dbReference type="PANTHER" id="PTHR42760:SF133">
    <property type="entry name" value="3-OXOACYL-[ACYL-CARRIER-PROTEIN] REDUCTASE"/>
    <property type="match status" value="1"/>
</dbReference>
<keyword evidence="7" id="KW-1185">Reference proteome</keyword>
<dbReference type="STRING" id="215243.A0A0D2CAZ6"/>
<organism evidence="6 7">
    <name type="scientific">Exophiala oligosperma</name>
    <dbReference type="NCBI Taxonomy" id="215243"/>
    <lineage>
        <taxon>Eukaryota</taxon>
        <taxon>Fungi</taxon>
        <taxon>Dikarya</taxon>
        <taxon>Ascomycota</taxon>
        <taxon>Pezizomycotina</taxon>
        <taxon>Eurotiomycetes</taxon>
        <taxon>Chaetothyriomycetidae</taxon>
        <taxon>Chaetothyriales</taxon>
        <taxon>Herpotrichiellaceae</taxon>
        <taxon>Exophiala</taxon>
    </lineage>
</organism>
<feature type="domain" description="Ketoreductase" evidence="5">
    <location>
        <begin position="22"/>
        <end position="195"/>
    </location>
</feature>
<evidence type="ECO:0000259" key="5">
    <source>
        <dbReference type="SMART" id="SM00822"/>
    </source>
</evidence>
<gene>
    <name evidence="6" type="ORF">PV06_02617</name>
</gene>
<dbReference type="FunFam" id="3.40.50.720:FF:000084">
    <property type="entry name" value="Short-chain dehydrogenase reductase"/>
    <property type="match status" value="1"/>
</dbReference>
<comment type="similarity">
    <text evidence="1 4">Belongs to the short-chain dehydrogenases/reductases (SDR) family.</text>
</comment>
<dbReference type="EMBL" id="KN847333">
    <property type="protein sequence ID" value="KIW47002.1"/>
    <property type="molecule type" value="Genomic_DNA"/>
</dbReference>
<dbReference type="InterPro" id="IPR036291">
    <property type="entry name" value="NAD(P)-bd_dom_sf"/>
</dbReference>
<dbReference type="OrthoDB" id="1393670at2759"/>
<dbReference type="VEuPathDB" id="FungiDB:PV06_02617"/>
<dbReference type="SUPFAM" id="SSF51735">
    <property type="entry name" value="NAD(P)-binding Rossmann-fold domains"/>
    <property type="match status" value="1"/>
</dbReference>
<dbReference type="GeneID" id="27354691"/>
<name>A0A0D2CAZ6_9EURO</name>
<evidence type="ECO:0000256" key="4">
    <source>
        <dbReference type="RuleBase" id="RU000363"/>
    </source>
</evidence>
<evidence type="ECO:0000256" key="2">
    <source>
        <dbReference type="ARBA" id="ARBA00022857"/>
    </source>
</evidence>
<dbReference type="InterPro" id="IPR057326">
    <property type="entry name" value="KR_dom"/>
</dbReference>
<dbReference type="Proteomes" id="UP000053342">
    <property type="component" value="Unassembled WGS sequence"/>
</dbReference>
<dbReference type="GO" id="GO:0006633">
    <property type="term" value="P:fatty acid biosynthetic process"/>
    <property type="evidence" value="ECO:0007669"/>
    <property type="project" value="TreeGrafter"/>
</dbReference>
<dbReference type="Gene3D" id="3.40.50.720">
    <property type="entry name" value="NAD(P)-binding Rossmann-like Domain"/>
    <property type="match status" value="1"/>
</dbReference>
<dbReference type="GO" id="GO:0016616">
    <property type="term" value="F:oxidoreductase activity, acting on the CH-OH group of donors, NAD or NADP as acceptor"/>
    <property type="evidence" value="ECO:0007669"/>
    <property type="project" value="TreeGrafter"/>
</dbReference>
<dbReference type="InterPro" id="IPR002347">
    <property type="entry name" value="SDR_fam"/>
</dbReference>